<reference evidence="4 5" key="1">
    <citation type="submission" date="2017-09" db="EMBL/GenBank/DDBJ databases">
        <title>Paracoccus alkalisoli sp. nov., isolated from saline alkaline soil.</title>
        <authorList>
            <person name="Dong X."/>
            <person name="Zhang G."/>
        </authorList>
    </citation>
    <scope>NUCLEOTIDE SEQUENCE [LARGE SCALE GENOMIC DNA]</scope>
    <source>
        <strain evidence="4 5">WN007</strain>
    </source>
</reference>
<dbReference type="GO" id="GO:0005829">
    <property type="term" value="C:cytosol"/>
    <property type="evidence" value="ECO:0007669"/>
    <property type="project" value="TreeGrafter"/>
</dbReference>
<dbReference type="Gene3D" id="1.10.12.10">
    <property type="entry name" value="Lyase 2-enoyl-coa Hydratase, Chain A, domain 2"/>
    <property type="match status" value="1"/>
</dbReference>
<dbReference type="HAMAP" id="MF_01934">
    <property type="entry name" value="MenB"/>
    <property type="match status" value="1"/>
</dbReference>
<proteinExistence type="inferred from homology"/>
<comment type="catalytic activity">
    <reaction evidence="1 3">
        <text>2-succinylbenzoyl-CoA + H(+) = 1,4-dihydroxy-2-naphthoyl-CoA + H2O</text>
        <dbReference type="Rhea" id="RHEA:26562"/>
        <dbReference type="ChEBI" id="CHEBI:15377"/>
        <dbReference type="ChEBI" id="CHEBI:15378"/>
        <dbReference type="ChEBI" id="CHEBI:57364"/>
        <dbReference type="ChEBI" id="CHEBI:58897"/>
        <dbReference type="EC" id="4.1.3.36"/>
    </reaction>
</comment>
<evidence type="ECO:0000313" key="5">
    <source>
        <dbReference type="Proteomes" id="UP000218023"/>
    </source>
</evidence>
<dbReference type="UniPathway" id="UPA00079"/>
<organism evidence="4 5">
    <name type="scientific">Paracoccus salipaludis</name>
    <dbReference type="NCBI Taxonomy" id="2032623"/>
    <lineage>
        <taxon>Bacteria</taxon>
        <taxon>Pseudomonadati</taxon>
        <taxon>Pseudomonadota</taxon>
        <taxon>Alphaproteobacteria</taxon>
        <taxon>Rhodobacterales</taxon>
        <taxon>Paracoccaceae</taxon>
        <taxon>Paracoccus</taxon>
    </lineage>
</organism>
<feature type="binding site" description="in other chain" evidence="3">
    <location>
        <begin position="106"/>
        <end position="110"/>
    </location>
    <ligand>
        <name>substrate</name>
        <note>ligand shared between two neighboring subunits</note>
    </ligand>
</feature>
<dbReference type="InterPro" id="IPR029045">
    <property type="entry name" value="ClpP/crotonase-like_dom_sf"/>
</dbReference>
<dbReference type="GO" id="GO:0008935">
    <property type="term" value="F:1,4-dihydroxy-2-naphthoyl-CoA synthase activity"/>
    <property type="evidence" value="ECO:0007669"/>
    <property type="project" value="UniProtKB-UniRule"/>
</dbReference>
<accession>A0A2A2GHE4</accession>
<dbReference type="InterPro" id="IPR001753">
    <property type="entry name" value="Enoyl-CoA_hydra/iso"/>
</dbReference>
<evidence type="ECO:0000256" key="3">
    <source>
        <dbReference type="HAMAP-Rule" id="MF_01934"/>
    </source>
</evidence>
<dbReference type="RefSeq" id="WP_095641039.1">
    <property type="nucleotide sequence ID" value="NZ_NSJZ01000016.1"/>
</dbReference>
<feature type="site" description="Important for catalysis" evidence="3">
    <location>
        <position position="235"/>
    </location>
</feature>
<dbReference type="PANTHER" id="PTHR43113">
    <property type="entry name" value="NUCLEOSIDE-DIPHOSPHATE-SUGAR EPIMERASE"/>
    <property type="match status" value="1"/>
</dbReference>
<dbReference type="PROSITE" id="PS00166">
    <property type="entry name" value="ENOYL_COA_HYDRATASE"/>
    <property type="match status" value="1"/>
</dbReference>
<keyword evidence="3" id="KW-0474">Menaquinone biosynthesis</keyword>
<comment type="function">
    <text evidence="3">Converts o-succinylbenzoyl-CoA (OSB-CoA) to 1,4-dihydroxy-2-naphthoyl-CoA (DHNA-CoA).</text>
</comment>
<keyword evidence="2 3" id="KW-0456">Lyase</keyword>
<comment type="pathway">
    <text evidence="3">Quinol/quinone metabolism; menaquinone biosynthesis.</text>
</comment>
<feature type="binding site" evidence="3">
    <location>
        <position position="235"/>
    </location>
    <ligand>
        <name>substrate</name>
        <note>ligand shared between two neighboring subunits</note>
    </ligand>
</feature>
<dbReference type="InterPro" id="IPR010198">
    <property type="entry name" value="DHNA-CoA_synthase_MenB"/>
</dbReference>
<comment type="pathway">
    <text evidence="3">Quinol/quinone metabolism; 1,4-dihydroxy-2-naphthoate biosynthesis; 1,4-dihydroxy-2-naphthoate from chorismate: step 6/7.</text>
</comment>
<dbReference type="UniPathway" id="UPA01057">
    <property type="reaction ID" value="UER00167"/>
</dbReference>
<dbReference type="SUPFAM" id="SSF52096">
    <property type="entry name" value="ClpP/crotonase"/>
    <property type="match status" value="1"/>
</dbReference>
<dbReference type="CDD" id="cd06558">
    <property type="entry name" value="crotonase-like"/>
    <property type="match status" value="1"/>
</dbReference>
<evidence type="ECO:0000313" key="4">
    <source>
        <dbReference type="EMBL" id="PAU96319.1"/>
    </source>
</evidence>
<dbReference type="EMBL" id="NSJZ01000016">
    <property type="protein sequence ID" value="PAU96319.1"/>
    <property type="molecule type" value="Genomic_DNA"/>
</dbReference>
<comment type="caution">
    <text evidence="4">The sequence shown here is derived from an EMBL/GenBank/DDBJ whole genome shotgun (WGS) entry which is preliminary data.</text>
</comment>
<dbReference type="InterPro" id="IPR018376">
    <property type="entry name" value="Enoyl-CoA_hyd/isom_CS"/>
</dbReference>
<name>A0A2A2GHE4_9RHOB</name>
<dbReference type="Proteomes" id="UP000218023">
    <property type="component" value="Unassembled WGS sequence"/>
</dbReference>
<feature type="binding site" evidence="3">
    <location>
        <position position="250"/>
    </location>
    <ligand>
        <name>substrate</name>
        <note>ligand shared between two neighboring subunits</note>
    </ligand>
</feature>
<evidence type="ECO:0000256" key="1">
    <source>
        <dbReference type="ARBA" id="ARBA00000177"/>
    </source>
</evidence>
<keyword evidence="5" id="KW-1185">Reference proteome</keyword>
<feature type="binding site" description="in other chain" evidence="3">
    <location>
        <begin position="64"/>
        <end position="68"/>
    </location>
    <ligand>
        <name>substrate</name>
        <note>ligand shared between two neighboring subunits</note>
    </ligand>
</feature>
<dbReference type="GO" id="GO:0009234">
    <property type="term" value="P:menaquinone biosynthetic process"/>
    <property type="evidence" value="ECO:0007669"/>
    <property type="project" value="UniProtKB-UniRule"/>
</dbReference>
<dbReference type="AlphaFoldDB" id="A0A2A2GHE4"/>
<comment type="caution">
    <text evidence="3">Lacks conserved residue(s) required for the propagation of feature annotation.</text>
</comment>
<dbReference type="Pfam" id="PF00378">
    <property type="entry name" value="ECH_1"/>
    <property type="match status" value="1"/>
</dbReference>
<dbReference type="InterPro" id="IPR014748">
    <property type="entry name" value="Enoyl-CoA_hydra_C"/>
</dbReference>
<gene>
    <name evidence="3" type="primary">menB</name>
    <name evidence="4" type="ORF">CK240_14445</name>
</gene>
<sequence length="262" mass="28527">MDYTDILYEIRGGAAWITINRPEKYNAFRGRTVDELIHAFQTAGWDPEVGVIVLTGAGDKAFCTGGDQSAHDGQYDGRGVIGLPIDELQSLIRDVPKPVIARVNGFAIGGGNVLATICDLTIASDTAQFGQVGPKVGSVDPGFGTAYLARVVGEKRAREIWYLNKRYTAQQALEWGLANAVVPPGELDAEVDRWVAELMDRSPTALAMAKVSFNADTESIRGISAMGMRALSLYYDTDESKEGGVAFREKRKPDFRKHVRKG</sequence>
<evidence type="ECO:0000256" key="2">
    <source>
        <dbReference type="ARBA" id="ARBA00023239"/>
    </source>
</evidence>
<dbReference type="OrthoDB" id="9781757at2"/>
<protein>
    <recommendedName>
        <fullName evidence="3">1,4-dihydroxy-2-naphthoyl-CoA synthase</fullName>
        <shortName evidence="3">DHNA-CoA synthase</shortName>
        <ecNumber evidence="3">4.1.3.36</ecNumber>
    </recommendedName>
</protein>
<comment type="similarity">
    <text evidence="3">Belongs to the enoyl-CoA hydratase/isomerase family. MenB subfamily.</text>
</comment>
<dbReference type="PANTHER" id="PTHR43113:SF1">
    <property type="entry name" value="1,4-DIHYDROXY-2-NAPHTHOYL-COA SYNTHASE, PEROXISOMAL"/>
    <property type="match status" value="1"/>
</dbReference>
<feature type="binding site" description="in other chain" evidence="3">
    <location>
        <position position="138"/>
    </location>
    <ligand>
        <name>substrate</name>
        <note>ligand shared between two neighboring subunits</note>
    </ligand>
</feature>
<dbReference type="EC" id="4.1.3.36" evidence="3"/>
<dbReference type="Gene3D" id="3.90.226.10">
    <property type="entry name" value="2-enoyl-CoA Hydratase, Chain A, domain 1"/>
    <property type="match status" value="1"/>
</dbReference>